<name>A0A8S4MLL9_BRALA</name>
<sequence length="240" mass="26901">MDTDRPYYYWSLHERYSEEERPSIDERPEGDDHVPRLHQLHIRSREYSSILAAGPSLEAMVTLPPPEVRTPVQAQAPAPTRPFDLIPSQEAMVTLPPPEVRTPVQAQAPAPTRPFDLIPSQEAMVTLPPPEVRTPVQAQAPAPTRPFDLIRGSTYRTDTVKPKLKAMGMDVDDSDTLVSSRSQEAESNVPSSRRLSFSKSEKEAQKLESILVEEGYYVRCQVEGADYVPYRQPITNPGAK</sequence>
<reference evidence="2" key="1">
    <citation type="submission" date="2022-01" db="EMBL/GenBank/DDBJ databases">
        <authorList>
            <person name="Braso-Vives M."/>
        </authorList>
    </citation>
    <scope>NUCLEOTIDE SEQUENCE</scope>
</reference>
<accession>A0A8S4MLL9</accession>
<keyword evidence="3" id="KW-1185">Reference proteome</keyword>
<dbReference type="AlphaFoldDB" id="A0A8S4MLL9"/>
<gene>
    <name evidence="2" type="primary">Hypp9356</name>
    <name evidence="2" type="ORF">BLAG_LOCUS25746</name>
</gene>
<organism evidence="2 3">
    <name type="scientific">Branchiostoma lanceolatum</name>
    <name type="common">Common lancelet</name>
    <name type="synonym">Amphioxus lanceolatum</name>
    <dbReference type="NCBI Taxonomy" id="7740"/>
    <lineage>
        <taxon>Eukaryota</taxon>
        <taxon>Metazoa</taxon>
        <taxon>Chordata</taxon>
        <taxon>Cephalochordata</taxon>
        <taxon>Leptocardii</taxon>
        <taxon>Amphioxiformes</taxon>
        <taxon>Branchiostomatidae</taxon>
        <taxon>Branchiostoma</taxon>
    </lineage>
</organism>
<comment type="caution">
    <text evidence="2">The sequence shown here is derived from an EMBL/GenBank/DDBJ whole genome shotgun (WGS) entry which is preliminary data.</text>
</comment>
<evidence type="ECO:0000313" key="3">
    <source>
        <dbReference type="Proteomes" id="UP000838412"/>
    </source>
</evidence>
<evidence type="ECO:0000256" key="1">
    <source>
        <dbReference type="SAM" id="MobiDB-lite"/>
    </source>
</evidence>
<dbReference type="Proteomes" id="UP000838412">
    <property type="component" value="Unassembled WGS sequence"/>
</dbReference>
<dbReference type="EMBL" id="CAKMNS010000035">
    <property type="protein sequence ID" value="CAH1275460.1"/>
    <property type="molecule type" value="Genomic_DNA"/>
</dbReference>
<protein>
    <submittedName>
        <fullName evidence="2">Hypp9356 protein</fullName>
    </submittedName>
</protein>
<evidence type="ECO:0000313" key="2">
    <source>
        <dbReference type="EMBL" id="CAH1275460.1"/>
    </source>
</evidence>
<feature type="compositionally biased region" description="Polar residues" evidence="1">
    <location>
        <begin position="176"/>
        <end position="198"/>
    </location>
</feature>
<proteinExistence type="predicted"/>
<feature type="region of interest" description="Disordered" evidence="1">
    <location>
        <begin position="171"/>
        <end position="202"/>
    </location>
</feature>